<organism evidence="4 5">
    <name type="scientific">Macrostomum lignano</name>
    <dbReference type="NCBI Taxonomy" id="282301"/>
    <lineage>
        <taxon>Eukaryota</taxon>
        <taxon>Metazoa</taxon>
        <taxon>Spiralia</taxon>
        <taxon>Lophotrochozoa</taxon>
        <taxon>Platyhelminthes</taxon>
        <taxon>Rhabditophora</taxon>
        <taxon>Macrostomorpha</taxon>
        <taxon>Macrostomida</taxon>
        <taxon>Macrostomidae</taxon>
        <taxon>Macrostomum</taxon>
    </lineage>
</organism>
<feature type="compositionally biased region" description="Polar residues" evidence="2">
    <location>
        <begin position="860"/>
        <end position="869"/>
    </location>
</feature>
<evidence type="ECO:0000313" key="4">
    <source>
        <dbReference type="Proteomes" id="UP000095280"/>
    </source>
</evidence>
<dbReference type="AlphaFoldDB" id="A0A1I8FG41"/>
<reference evidence="5" key="1">
    <citation type="submission" date="2016-11" db="UniProtKB">
        <authorList>
            <consortium name="WormBaseParasite"/>
        </authorList>
    </citation>
    <scope>IDENTIFICATION</scope>
</reference>
<evidence type="ECO:0000256" key="2">
    <source>
        <dbReference type="SAM" id="MobiDB-lite"/>
    </source>
</evidence>
<keyword evidence="1" id="KW-1015">Disulfide bond</keyword>
<name>A0A1I8FG41_9PLAT</name>
<dbReference type="Proteomes" id="UP000095280">
    <property type="component" value="Unplaced"/>
</dbReference>
<feature type="region of interest" description="Disordered" evidence="2">
    <location>
        <begin position="892"/>
        <end position="913"/>
    </location>
</feature>
<evidence type="ECO:0000259" key="3">
    <source>
        <dbReference type="Pfam" id="PF00084"/>
    </source>
</evidence>
<protein>
    <submittedName>
        <fullName evidence="5">Sushi domain-containing protein</fullName>
    </submittedName>
</protein>
<sequence>MTCPSPHTDDQLTERHLVCASWNSSLSAAELQLKKLPFHHIEYTCAPNFVFVGAEQNNSIRNPDLRLAAVHPRCPSTRNDTATITSFTTKGVTYNSTDSQLLTHLLSNGTFPTRGRNPHLLLQPDRLLHAWRQLEPRHHGLQPRILRRSLRPPTVANSQANATLGNTSWEGASLAFTCNTNYSVGGLPKRICQLRHQLHQQQLDLVHPPETADRPPARELQTGLPASGVQVDDSLSYECRPGFVRTTQNRRLSIFCRLGDRWEPDVPGPCELLNCSQPDAVVLQPQAARMTVINASFNFANSSHLPYTSLVRLRLRGGAVLCHAGQQRAGRVRGLSDGDPPAAVWRSVGSNVAFSCRSEALQQQSLGASGGIRTGRLPHTSSYTDPDRVANVTCFSSAFAPLAANVSLQSDSQFLLQAVCTAGDWTVLNQLLLPTSETLCQPKPCLFPTNLTRSTAVPSNNLGNVTTGDGQVYLPVNSTVEVRCWPNSRFVDAYASSRTATCDIGPQWSIGGSMNCQPVVCPDRDFGPGIESSVLVGPLNASSPAETATGPFLIGDQVAFACRENASSPGLVLLNCTAGPNFTAVWRPNFEQLYCCTVCQAAKFHSGLHKRRDLPVQYGRVEFDCQTAVKFGPAVQLSSTEPGEDAFSRHTKATWSPMRYGPVAVSARAKAFRGPASTLGSIPGPKWLSGQTTNWQFMEPRGAPLGPGFKNENVGSPVRELAYASTNRQLGQHLTSTVLFTGRLLLGTAVDRVRLVGNRQGFGWHRVSDVGSSSCRSTVQSPAVQTACRRNCESFCRLTFAASGAKAFEKQNEIAKIGVSSFPNDHFKSQIRSIVKSYSLRQLKATFEPTLRHTAAGGSPSDSPHTASSLLPGMAKYGSSQLSRTKLVTTASGCEQLSSSHGPGTSGSQRSPSLQKMLNRRFCVVRTKPGPALVAEAVVDLHSGSRQTRLQLLLEVQRAVQAGVSQSRRQTRAARSVAVQVGERGPAAVDAADDEADRSVGQAADAVVKARLAPSQEVFPRVALACELATVGGTETPPQYPGLQSMVTGLQLPPGMQEAVWLEPVRPDSQEMWISSPGRNVPFDKRCVSSWLSVLL</sequence>
<evidence type="ECO:0000313" key="5">
    <source>
        <dbReference type="WBParaSite" id="maker-unitig_32668-snap-gene-0.2-mRNA-1"/>
    </source>
</evidence>
<accession>A0A1I8FG41</accession>
<dbReference type="InterPro" id="IPR000436">
    <property type="entry name" value="Sushi_SCR_CCP_dom"/>
</dbReference>
<proteinExistence type="predicted"/>
<dbReference type="SUPFAM" id="SSF57535">
    <property type="entry name" value="Complement control module/SCR domain"/>
    <property type="match status" value="1"/>
</dbReference>
<keyword evidence="4" id="KW-1185">Reference proteome</keyword>
<dbReference type="WBParaSite" id="maker-unitig_32668-snap-gene-0.2-mRNA-1">
    <property type="protein sequence ID" value="maker-unitig_32668-snap-gene-0.2-mRNA-1"/>
    <property type="gene ID" value="maker-unitig_32668-snap-gene-0.2"/>
</dbReference>
<feature type="domain" description="Sushi" evidence="3">
    <location>
        <begin position="227"/>
        <end position="270"/>
    </location>
</feature>
<evidence type="ECO:0000256" key="1">
    <source>
        <dbReference type="ARBA" id="ARBA00023157"/>
    </source>
</evidence>
<dbReference type="InterPro" id="IPR035976">
    <property type="entry name" value="Sushi/SCR/CCP_sf"/>
</dbReference>
<dbReference type="Pfam" id="PF00084">
    <property type="entry name" value="Sushi"/>
    <property type="match status" value="1"/>
</dbReference>
<feature type="region of interest" description="Disordered" evidence="2">
    <location>
        <begin position="852"/>
        <end position="873"/>
    </location>
</feature>